<dbReference type="Pfam" id="PF19044">
    <property type="entry name" value="P-loop_TraG"/>
    <property type="match status" value="1"/>
</dbReference>
<feature type="domain" description="TraG P-loop" evidence="3">
    <location>
        <begin position="568"/>
        <end position="907"/>
    </location>
</feature>
<dbReference type="InterPro" id="IPR027417">
    <property type="entry name" value="P-loop_NTPase"/>
</dbReference>
<dbReference type="EMBL" id="LR215043">
    <property type="protein sequence ID" value="VEU78388.1"/>
    <property type="molecule type" value="Genomic_DNA"/>
</dbReference>
<evidence type="ECO:0000256" key="1">
    <source>
        <dbReference type="SAM" id="Coils"/>
    </source>
</evidence>
<keyword evidence="2" id="KW-0472">Membrane</keyword>
<dbReference type="NCBIfam" id="NF045975">
    <property type="entry name" value="VirB4_plasma"/>
    <property type="match status" value="1"/>
</dbReference>
<dbReference type="PANTHER" id="PTHR30121:SF6">
    <property type="entry name" value="SLR6007 PROTEIN"/>
    <property type="match status" value="1"/>
</dbReference>
<reference evidence="4 5" key="1">
    <citation type="submission" date="2019-01" db="EMBL/GenBank/DDBJ databases">
        <authorList>
            <consortium name="Pathogen Informatics"/>
        </authorList>
    </citation>
    <scope>NUCLEOTIDE SEQUENCE [LARGE SCALE GENOMIC DNA]</scope>
    <source>
        <strain evidence="4 5">NCTC10184</strain>
    </source>
</reference>
<evidence type="ECO:0000259" key="3">
    <source>
        <dbReference type="Pfam" id="PF19044"/>
    </source>
</evidence>
<evidence type="ECO:0000313" key="4">
    <source>
        <dbReference type="EMBL" id="VEU78388.1"/>
    </source>
</evidence>
<dbReference type="AlphaFoldDB" id="A0A449BB11"/>
<evidence type="ECO:0000256" key="2">
    <source>
        <dbReference type="SAM" id="Phobius"/>
    </source>
</evidence>
<dbReference type="SUPFAM" id="SSF52540">
    <property type="entry name" value="P-loop containing nucleoside triphosphate hydrolases"/>
    <property type="match status" value="1"/>
</dbReference>
<dbReference type="CDD" id="cd01127">
    <property type="entry name" value="TrwB_TraG_TraD_VirD4"/>
    <property type="match status" value="1"/>
</dbReference>
<dbReference type="Proteomes" id="UP000290876">
    <property type="component" value="Chromosome"/>
</dbReference>
<keyword evidence="4" id="KW-0547">Nucleotide-binding</keyword>
<dbReference type="RefSeq" id="WP_129623211.1">
    <property type="nucleotide sequence ID" value="NZ_LR215043.1"/>
</dbReference>
<accession>A0A449BB11</accession>
<organism evidence="4 5">
    <name type="scientific">Mycoplasmopsis columbinasalis</name>
    <dbReference type="NCBI Taxonomy" id="114880"/>
    <lineage>
        <taxon>Bacteria</taxon>
        <taxon>Bacillati</taxon>
        <taxon>Mycoplasmatota</taxon>
        <taxon>Mycoplasmoidales</taxon>
        <taxon>Metamycoplasmataceae</taxon>
        <taxon>Mycoplasmopsis</taxon>
    </lineage>
</organism>
<feature type="coiled-coil region" evidence="1">
    <location>
        <begin position="436"/>
        <end position="510"/>
    </location>
</feature>
<feature type="transmembrane region" description="Helical" evidence="2">
    <location>
        <begin position="53"/>
        <end position="69"/>
    </location>
</feature>
<name>A0A449BB11_9BACT</name>
<keyword evidence="4" id="KW-0067">ATP-binding</keyword>
<sequence length="967" mass="112840">MQLQPKKLSNNALRIWRNFTLVDFGMFVLFMLIGFIVAFFALPKELNKNYKGLVLLGVWILLSFTLIWVNNYNARLYKVLWIALKYMLNRKKYLKTNGTAKHLVVYSDFRHGKYVEYYKGAFGTKRRFFGVLALQAKSPWELDESEQNTFLNRITDFFDAQSESFNLIRHRTLLDYATNKTKLLKHQNRKIKNIAREWDDQNGIFWFQGESVIDNYNDYYAYRLDDYNKLDMGLYVDSYFIVVHANSISELELQLEQTKNYFLNLNMEAEVLQDQNLVAFLAQHNLKPRSDKEILEFLDYQNKIELAKAAKGEKVYERERLVSRRKEAKLARIKAKLSTKQALTPNKALKEHKQMQADKAKEYESLQSFLAFDKVIFKKWYFYADNKYYALQMVNELPVQLAQAWWDPLLDNEAIININNDFVAEEGKARLLDRSMRNLEINADTHKSRYEQKKMNLEMEAVEHIETQMQLQGNALLNMKFLLLSQADNLKELKVKMNEIKKNARRAKIQLTPLYYRQFEAFAQFQIFNNRFLKDSIQITTQNFTNGWALENEVNNDHNTNLIGFSKTSGEPLIINNFFKGNVRRTNYNGYVLGSSGKGKSTFVGKWILNTLSENNRVYVLDLQNEYQNLALEFGGSLIDLGAGKNTTINPLQVKIQFYDNDSEKIDLNTIINKHIIWLEGFFQLANNEFDTEQIMIISQCVKELYEEQGVYALKIDEFANFKFPILSDLIAKLKTLTFPEGIDQRRKKLKKLAIIDTFEYLFTKNGKFAKMYNGQTNIDLNNDFIVFNTQYLVGSGNIDAALGLYTLLSFIQNKIYSNWIIDKNKNTLLVIDELHQYINTQNQTTLDFVYLMTKTVRKFQAGMLLCTQNPSDFLATETKSKKAEAILQNCQYSFIFGLRQNDLNAVNELFKDTGGLNQSTRAFLSDSDIGNALISLHAYSKIQAEIYYNDFEMKLLFKQGNFNTNS</sequence>
<proteinExistence type="predicted"/>
<feature type="transmembrane region" description="Helical" evidence="2">
    <location>
        <begin position="20"/>
        <end position="41"/>
    </location>
</feature>
<keyword evidence="2" id="KW-1133">Transmembrane helix</keyword>
<gene>
    <name evidence="4" type="ORF">NCTC10184_00632</name>
</gene>
<dbReference type="Gene3D" id="3.40.50.300">
    <property type="entry name" value="P-loop containing nucleotide triphosphate hydrolases"/>
    <property type="match status" value="1"/>
</dbReference>
<keyword evidence="2" id="KW-0812">Transmembrane</keyword>
<dbReference type="InterPro" id="IPR051162">
    <property type="entry name" value="T4SS_component"/>
</dbReference>
<dbReference type="OrthoDB" id="9804380at2"/>
<dbReference type="GO" id="GO:0005524">
    <property type="term" value="F:ATP binding"/>
    <property type="evidence" value="ECO:0007669"/>
    <property type="project" value="UniProtKB-KW"/>
</dbReference>
<dbReference type="KEGG" id="mcob:NCTC10184_00632"/>
<protein>
    <submittedName>
        <fullName evidence="4">Conjugal transfer ATP-binding protein TraC</fullName>
    </submittedName>
</protein>
<dbReference type="InterPro" id="IPR043964">
    <property type="entry name" value="P-loop_TraG"/>
</dbReference>
<keyword evidence="5" id="KW-1185">Reference proteome</keyword>
<evidence type="ECO:0000313" key="5">
    <source>
        <dbReference type="Proteomes" id="UP000290876"/>
    </source>
</evidence>
<dbReference type="Gene3D" id="1.10.8.730">
    <property type="match status" value="1"/>
</dbReference>
<dbReference type="PANTHER" id="PTHR30121">
    <property type="entry name" value="UNCHARACTERIZED PROTEIN YJGR-RELATED"/>
    <property type="match status" value="1"/>
</dbReference>
<keyword evidence="1" id="KW-0175">Coiled coil</keyword>